<dbReference type="GeneID" id="93001155"/>
<dbReference type="KEGG" id="cpf:CPF_2566"/>
<keyword evidence="2" id="KW-1133">Transmembrane helix</keyword>
<dbReference type="InterPro" id="IPR012902">
    <property type="entry name" value="N_methyl_site"/>
</dbReference>
<evidence type="ECO:0000256" key="1">
    <source>
        <dbReference type="ARBA" id="ARBA00022481"/>
    </source>
</evidence>
<dbReference type="STRING" id="195103.CPF_2566"/>
<gene>
    <name evidence="3" type="ordered locus">CPF_2566</name>
</gene>
<dbReference type="eggNOG" id="COG2165">
    <property type="taxonomic scope" value="Bacteria"/>
</dbReference>
<dbReference type="PANTHER" id="PTHR30093">
    <property type="entry name" value="GENERAL SECRETION PATHWAY PROTEIN G"/>
    <property type="match status" value="1"/>
</dbReference>
<dbReference type="RefSeq" id="WP_003460093.1">
    <property type="nucleotide sequence ID" value="NC_008261.1"/>
</dbReference>
<name>A0A0H2YTK0_CLOP1</name>
<evidence type="ECO:0000313" key="4">
    <source>
        <dbReference type="Proteomes" id="UP000001823"/>
    </source>
</evidence>
<organism evidence="3 4">
    <name type="scientific">Clostridium perfringens (strain ATCC 13124 / DSM 756 / JCM 1290 / NCIMB 6125 / NCTC 8237 / Type A)</name>
    <dbReference type="NCBI Taxonomy" id="195103"/>
    <lineage>
        <taxon>Bacteria</taxon>
        <taxon>Bacillati</taxon>
        <taxon>Bacillota</taxon>
        <taxon>Clostridia</taxon>
        <taxon>Eubacteriales</taxon>
        <taxon>Clostridiaceae</taxon>
        <taxon>Clostridium</taxon>
    </lineage>
</organism>
<dbReference type="HOGENOM" id="CLU_091705_7_3_9"/>
<reference evidence="3 4" key="1">
    <citation type="journal article" date="2006" name="Genome Res.">
        <title>Skewed genomic variability in strains of the toxigenic bacterial pathogen, Clostridium perfringens.</title>
        <authorList>
            <person name="Myers G.S."/>
            <person name="Rasko D.A."/>
            <person name="Cheung J.K."/>
            <person name="Ravel J."/>
            <person name="Seshadri R."/>
            <person name="Deboy R.T."/>
            <person name="Ren Q."/>
            <person name="Varga J."/>
            <person name="Awad M.M."/>
            <person name="Brinkac L.M."/>
            <person name="Daugherty S.C."/>
            <person name="Haft D.H."/>
            <person name="Dodson R.J."/>
            <person name="Madupu R."/>
            <person name="Nelson W.C."/>
            <person name="Rosovitz M.J."/>
            <person name="Sullivan S.A."/>
            <person name="Khouri H."/>
            <person name="Dimitrov G.I."/>
            <person name="Watkins K.L."/>
            <person name="Mulligan S."/>
            <person name="Benton J."/>
            <person name="Radune D."/>
            <person name="Fisher D.J."/>
            <person name="Atkins H.S."/>
            <person name="Hiscox T."/>
            <person name="Jost B.H."/>
            <person name="Billington S.J."/>
            <person name="Songer J.G."/>
            <person name="McClane B.A."/>
            <person name="Titball R.W."/>
            <person name="Rood J.I."/>
            <person name="Melville S.B."/>
            <person name="Paulsen I.T."/>
        </authorList>
    </citation>
    <scope>NUCLEOTIDE SEQUENCE [LARGE SCALE GENOMIC DNA]</scope>
    <source>
        <strain evidence="4">ATCC 13124 / DSM 756 / JCM 1290 / NCIMB 6125 / NCTC 8237 / S 107 / Type A</strain>
    </source>
</reference>
<dbReference type="Proteomes" id="UP000001823">
    <property type="component" value="Chromosome"/>
</dbReference>
<keyword evidence="2" id="KW-0812">Transmembrane</keyword>
<dbReference type="PROSITE" id="PS00409">
    <property type="entry name" value="PROKAR_NTER_METHYL"/>
    <property type="match status" value="1"/>
</dbReference>
<keyword evidence="2" id="KW-0472">Membrane</keyword>
<dbReference type="Pfam" id="PF07963">
    <property type="entry name" value="N_methyl"/>
    <property type="match status" value="1"/>
</dbReference>
<protein>
    <submittedName>
        <fullName evidence="3">Type IV pilin</fullName>
    </submittedName>
</protein>
<evidence type="ECO:0000256" key="2">
    <source>
        <dbReference type="SAM" id="Phobius"/>
    </source>
</evidence>
<evidence type="ECO:0000313" key="3">
    <source>
        <dbReference type="EMBL" id="ABG84354.1"/>
    </source>
</evidence>
<dbReference type="PaxDb" id="195103-CPF_2566"/>
<dbReference type="SUPFAM" id="SSF54523">
    <property type="entry name" value="Pili subunits"/>
    <property type="match status" value="1"/>
</dbReference>
<dbReference type="InterPro" id="IPR045584">
    <property type="entry name" value="Pilin-like"/>
</dbReference>
<keyword evidence="4" id="KW-1185">Reference proteome</keyword>
<dbReference type="Gene3D" id="3.30.700.10">
    <property type="entry name" value="Glycoprotein, Type 4 Pilin"/>
    <property type="match status" value="1"/>
</dbReference>
<accession>A0A0H2YTK0</accession>
<feature type="transmembrane region" description="Helical" evidence="2">
    <location>
        <begin position="12"/>
        <end position="37"/>
    </location>
</feature>
<dbReference type="NCBIfam" id="TIGR02532">
    <property type="entry name" value="IV_pilin_GFxxxE"/>
    <property type="match status" value="1"/>
</dbReference>
<dbReference type="PANTHER" id="PTHR30093:SF34">
    <property type="entry name" value="PREPILIN PEPTIDASE-DEPENDENT PROTEIN D"/>
    <property type="match status" value="1"/>
</dbReference>
<dbReference type="EMBL" id="CP000246">
    <property type="protein sequence ID" value="ABG84354.1"/>
    <property type="molecule type" value="Genomic_DNA"/>
</dbReference>
<proteinExistence type="predicted"/>
<keyword evidence="1" id="KW-0488">Methylation</keyword>
<sequence>MKSKKQTKKKKGFTLIELIIVIAIIAILAAIAIPNFLSIQRKAKVKADIASAKTIYDAASALVAEGKITSNTSYIIDSEADNDVEKYLQTVPVPQSKNNDVFAIVVDPNGKDAVIGEKGKVEQPSQPAKIEVYLVPKGTTKENINSESNKILVYPATSADSAYKLN</sequence>
<dbReference type="AlphaFoldDB" id="A0A0H2YTK0"/>